<feature type="transmembrane region" description="Helical" evidence="6">
    <location>
        <begin position="727"/>
        <end position="746"/>
    </location>
</feature>
<keyword evidence="9" id="KW-1185">Reference proteome</keyword>
<dbReference type="AlphaFoldDB" id="A0A7H1M8H7"/>
<organism evidence="8 9">
    <name type="scientific">Neisseria musculi</name>
    <dbReference type="NCBI Taxonomy" id="1815583"/>
    <lineage>
        <taxon>Bacteria</taxon>
        <taxon>Pseudomonadati</taxon>
        <taxon>Pseudomonadota</taxon>
        <taxon>Betaproteobacteria</taxon>
        <taxon>Neisseriales</taxon>
        <taxon>Neisseriaceae</taxon>
        <taxon>Neisseria</taxon>
    </lineage>
</organism>
<dbReference type="SUPFAM" id="SSF82866">
    <property type="entry name" value="Multidrug efflux transporter AcrB transmembrane domain"/>
    <property type="match status" value="2"/>
</dbReference>
<dbReference type="KEGG" id="nmus:H7A79_2254"/>
<feature type="transmembrane region" description="Helical" evidence="6">
    <location>
        <begin position="250"/>
        <end position="267"/>
    </location>
</feature>
<name>A0A7H1M8H7_9NEIS</name>
<dbReference type="PANTHER" id="PTHR33406:SF13">
    <property type="entry name" value="MEMBRANE PROTEIN YDFJ"/>
    <property type="match status" value="1"/>
</dbReference>
<proteinExistence type="predicted"/>
<evidence type="ECO:0000256" key="5">
    <source>
        <dbReference type="ARBA" id="ARBA00023136"/>
    </source>
</evidence>
<dbReference type="InterPro" id="IPR004869">
    <property type="entry name" value="MMPL_dom"/>
</dbReference>
<evidence type="ECO:0000259" key="7">
    <source>
        <dbReference type="Pfam" id="PF03176"/>
    </source>
</evidence>
<dbReference type="Pfam" id="PF03176">
    <property type="entry name" value="MMPL"/>
    <property type="match status" value="1"/>
</dbReference>
<feature type="transmembrane region" description="Helical" evidence="6">
    <location>
        <begin position="300"/>
        <end position="327"/>
    </location>
</feature>
<accession>A0A7H1M8H7</accession>
<feature type="transmembrane region" description="Helical" evidence="6">
    <location>
        <begin position="646"/>
        <end position="665"/>
    </location>
</feature>
<evidence type="ECO:0000256" key="4">
    <source>
        <dbReference type="ARBA" id="ARBA00022989"/>
    </source>
</evidence>
<evidence type="ECO:0000313" key="9">
    <source>
        <dbReference type="Proteomes" id="UP000516412"/>
    </source>
</evidence>
<keyword evidence="4 6" id="KW-1133">Transmembrane helix</keyword>
<reference evidence="8" key="1">
    <citation type="submission" date="2024-06" db="EMBL/GenBank/DDBJ databases">
        <title>Complete Genome Sequence of mouse commensal type strain Neisseria musculi.</title>
        <authorList>
            <person name="Thapa E."/>
            <person name="Aluvathingal J."/>
            <person name="Nadendla S."/>
            <person name="Mehta A."/>
            <person name="Tettelin H."/>
            <person name="Weyand N.J."/>
        </authorList>
    </citation>
    <scope>NUCLEOTIDE SEQUENCE</scope>
    <source>
        <strain evidence="8">NW831</strain>
    </source>
</reference>
<dbReference type="PANTHER" id="PTHR33406">
    <property type="entry name" value="MEMBRANE PROTEIN MJ1562-RELATED"/>
    <property type="match status" value="1"/>
</dbReference>
<keyword evidence="3 6" id="KW-0812">Transmembrane</keyword>
<dbReference type="Proteomes" id="UP000516412">
    <property type="component" value="Chromosome"/>
</dbReference>
<evidence type="ECO:0000256" key="6">
    <source>
        <dbReference type="SAM" id="Phobius"/>
    </source>
</evidence>
<feature type="transmembrane region" description="Helical" evidence="6">
    <location>
        <begin position="274"/>
        <end position="294"/>
    </location>
</feature>
<feature type="domain" description="Membrane transport protein MMPL" evidence="7">
    <location>
        <begin position="185"/>
        <end position="304"/>
    </location>
</feature>
<sequence>MLSTLRYGYAAFILLLIPVLAGMLAAGGRLQTDLTALLPHAQQPDALLRAADKAVQAQADTRVVLLAGSSDAEKAFQTAAEIAGQWRSSGVFAAVESHIEPDLAALRADMQRLGAAALPRPQRRLLFEEPQRYFQERAESLLNPFAAPTLLPPEQDWLGFSRFAQEQAQTQSRLQWHSGNGMLFTEEDGKTWVWLSGRLPEGNTAGSAGLLALMQQSRRTAEAAGVETLSTGGALFAAAAKEAAERESQLMGSAGLLLTFGLLLRVFRTARVFWLLLPLAAGLAAGLAAVLAVFGEIHMLTIVVGTSLVGVLVDFPLHWLAGSVFGAAGRSGFSDGRVWQAHPAMRRVLPAFTVSLLITAAGYALLWFTPLPVLRQTAVFSGFALLGAFAATVLWLPPLFARYRPRSVPFAGLVEQVGAYSRRIGGRLKRRGWRLAGGLLLAAGLWRSDWHDDIRQWIDIPPEMLAQAQQIGRLAGADFSGSYLVAEAGSEDGLLQKNAEIRRALQPLLRQQKISGIQSLEQWLPPAAEQQKLKNRLRELAELPDTWQPLQAAGVPRQAVRRALNQAAGMPAATLSDGLKPATAEAGRQLYLGEAAPGRFASIVRLHGLNDAQAVQTALQGLEGAHWVDRRGSLNRLFAQTRNQALWLKLASYSLAALLLWRILGLRRGLRVLAVPLASAAATVAVLGWLGVPVGLFAVFGLLLVSAVGTDYAVYAAAAAHSPPARLGGLLLAALTTGISFTLLGMSGTPAVAAFGLTVAVGTAFNLWLAGRLSDSSEVM</sequence>
<dbReference type="GO" id="GO:0005886">
    <property type="term" value="C:plasma membrane"/>
    <property type="evidence" value="ECO:0007669"/>
    <property type="project" value="UniProtKB-SubCell"/>
</dbReference>
<feature type="transmembrane region" description="Helical" evidence="6">
    <location>
        <begin position="752"/>
        <end position="770"/>
    </location>
</feature>
<keyword evidence="2" id="KW-1003">Cell membrane</keyword>
<evidence type="ECO:0000256" key="1">
    <source>
        <dbReference type="ARBA" id="ARBA00004651"/>
    </source>
</evidence>
<dbReference type="InterPro" id="IPR050545">
    <property type="entry name" value="Mycobact_MmpL"/>
</dbReference>
<dbReference type="EMBL" id="CP060414">
    <property type="protein sequence ID" value="QNT57942.1"/>
    <property type="molecule type" value="Genomic_DNA"/>
</dbReference>
<comment type="subcellular location">
    <subcellularLocation>
        <location evidence="1">Cell membrane</location>
        <topology evidence="1">Multi-pass membrane protein</topology>
    </subcellularLocation>
</comment>
<gene>
    <name evidence="8" type="ORF">H7A79_2254</name>
</gene>
<feature type="transmembrane region" description="Helical" evidence="6">
    <location>
        <begin position="348"/>
        <end position="366"/>
    </location>
</feature>
<feature type="transmembrane region" description="Helical" evidence="6">
    <location>
        <begin position="378"/>
        <end position="396"/>
    </location>
</feature>
<evidence type="ECO:0000313" key="8">
    <source>
        <dbReference type="EMBL" id="QNT57942.1"/>
    </source>
</evidence>
<evidence type="ECO:0000256" key="2">
    <source>
        <dbReference type="ARBA" id="ARBA00022475"/>
    </source>
</evidence>
<dbReference type="RefSeq" id="WP_187000390.1">
    <property type="nucleotide sequence ID" value="NZ_CP060414.2"/>
</dbReference>
<evidence type="ECO:0000256" key="3">
    <source>
        <dbReference type="ARBA" id="ARBA00022692"/>
    </source>
</evidence>
<protein>
    <submittedName>
        <fullName evidence="8">MMPL family protein</fullName>
    </submittedName>
</protein>
<keyword evidence="5 6" id="KW-0472">Membrane</keyword>
<dbReference type="Gene3D" id="1.20.1640.10">
    <property type="entry name" value="Multidrug efflux transporter AcrB transmembrane domain"/>
    <property type="match status" value="1"/>
</dbReference>